<feature type="domain" description="Xylanolytic transcriptional activator regulatory" evidence="8">
    <location>
        <begin position="249"/>
        <end position="296"/>
    </location>
</feature>
<proteinExistence type="predicted"/>
<feature type="chain" id="PRO_5034817361" evidence="7">
    <location>
        <begin position="23"/>
        <end position="587"/>
    </location>
</feature>
<accession>A0A8H5KFY2</accession>
<gene>
    <name evidence="9" type="ORF">FPCIR_14245</name>
</gene>
<keyword evidence="10" id="KW-1185">Reference proteome</keyword>
<organism evidence="9 10">
    <name type="scientific">Fusarium pseudocircinatum</name>
    <dbReference type="NCBI Taxonomy" id="56676"/>
    <lineage>
        <taxon>Eukaryota</taxon>
        <taxon>Fungi</taxon>
        <taxon>Dikarya</taxon>
        <taxon>Ascomycota</taxon>
        <taxon>Pezizomycotina</taxon>
        <taxon>Sordariomycetes</taxon>
        <taxon>Hypocreomycetidae</taxon>
        <taxon>Hypocreales</taxon>
        <taxon>Nectriaceae</taxon>
        <taxon>Fusarium</taxon>
        <taxon>Fusarium fujikuroi species complex</taxon>
    </lineage>
</organism>
<sequence length="587" mass="65496">MLFVATCGVMLIRLLHLQVQEAVIGASAFQGLVVPALSPSKTSALPAPTNDHQPLASYFGLPDEVEHQLGLSALGESPLPNGTPWLTDWYPELPVALSFIDEGYNVARSSNNSRAEGFQRGASNQITLERTNWPPVRAPRPIFTSGEDIDKITNQHRTQISPSHYPAARHSLQQKPSGHPSTELTDLIDDATTSDFTWETEDYHHVPALSQQIYSVMCVHFATLNADNGFHQAFTNKPFPTFEVIAAFIQAYFEHFQPLFPIIHQPTFNPQEAPWILTLAVAVIGSRYSALAFITPLVKEKAHNADKNERGFVSDPLSHLSLAQATVLNQIGMMFSGSMEMTEHAQKNMSHVALICPSVSYSLRQALDELYLSRKVPNHCTDLTRLLLIVGVYFDEQRGPDACNYLDMLRRDEDEITASDRLGWLALEHNHIVSLLLHLPLRELMAFSGWRVSEAERSEADTRLAHWVKSEGAGARLVIYHAAKVYSCIRERPFQAYSGTMAFLIATLAIWAVTMSVDCIAQPLRPSADDHSFGQGHLKTLRFDRYTDRSTIIDWVSGKENGEREGVQKEAGLYIQRRCEQGASVPL</sequence>
<name>A0A8H5KFY2_9HYPO</name>
<dbReference type="Pfam" id="PF04082">
    <property type="entry name" value="Fungal_trans"/>
    <property type="match status" value="1"/>
</dbReference>
<keyword evidence="5" id="KW-0862">Zinc</keyword>
<dbReference type="GO" id="GO:0000785">
    <property type="term" value="C:chromatin"/>
    <property type="evidence" value="ECO:0007669"/>
    <property type="project" value="TreeGrafter"/>
</dbReference>
<comment type="caution">
    <text evidence="9">The sequence shown here is derived from an EMBL/GenBank/DDBJ whole genome shotgun (WGS) entry which is preliminary data.</text>
</comment>
<dbReference type="GO" id="GO:0008270">
    <property type="term" value="F:zinc ion binding"/>
    <property type="evidence" value="ECO:0007669"/>
    <property type="project" value="UniProtKB-KW"/>
</dbReference>
<dbReference type="GO" id="GO:0006351">
    <property type="term" value="P:DNA-templated transcription"/>
    <property type="evidence" value="ECO:0007669"/>
    <property type="project" value="InterPro"/>
</dbReference>
<dbReference type="Proteomes" id="UP000546213">
    <property type="component" value="Unassembled WGS sequence"/>
</dbReference>
<comment type="subcellular location">
    <subcellularLocation>
        <location evidence="1">Nucleus</location>
    </subcellularLocation>
</comment>
<evidence type="ECO:0000259" key="8">
    <source>
        <dbReference type="Pfam" id="PF04082"/>
    </source>
</evidence>
<evidence type="ECO:0000256" key="5">
    <source>
        <dbReference type="ARBA" id="ARBA00022833"/>
    </source>
</evidence>
<keyword evidence="3" id="KW-0677">Repeat</keyword>
<evidence type="ECO:0000256" key="1">
    <source>
        <dbReference type="ARBA" id="ARBA00004123"/>
    </source>
</evidence>
<dbReference type="AlphaFoldDB" id="A0A8H5KFY2"/>
<keyword evidence="2" id="KW-0479">Metal-binding</keyword>
<evidence type="ECO:0000313" key="9">
    <source>
        <dbReference type="EMBL" id="KAF5572554.1"/>
    </source>
</evidence>
<evidence type="ECO:0000256" key="4">
    <source>
        <dbReference type="ARBA" id="ARBA00022771"/>
    </source>
</evidence>
<keyword evidence="6" id="KW-0539">Nucleus</keyword>
<dbReference type="CDD" id="cd12148">
    <property type="entry name" value="fungal_TF_MHR"/>
    <property type="match status" value="1"/>
</dbReference>
<dbReference type="OrthoDB" id="1405595at2759"/>
<protein>
    <submittedName>
        <fullName evidence="9">C2H2 type zinc finger domain-containing protein</fullName>
    </submittedName>
</protein>
<dbReference type="InterPro" id="IPR051059">
    <property type="entry name" value="VerF-like"/>
</dbReference>
<dbReference type="PANTHER" id="PTHR40626">
    <property type="entry name" value="MIP31509P"/>
    <property type="match status" value="1"/>
</dbReference>
<dbReference type="GO" id="GO:0000981">
    <property type="term" value="F:DNA-binding transcription factor activity, RNA polymerase II-specific"/>
    <property type="evidence" value="ECO:0007669"/>
    <property type="project" value="InterPro"/>
</dbReference>
<feature type="signal peptide" evidence="7">
    <location>
        <begin position="1"/>
        <end position="22"/>
    </location>
</feature>
<evidence type="ECO:0000256" key="6">
    <source>
        <dbReference type="ARBA" id="ARBA00023242"/>
    </source>
</evidence>
<dbReference type="InterPro" id="IPR007219">
    <property type="entry name" value="XnlR_reg_dom"/>
</dbReference>
<keyword evidence="4" id="KW-0863">Zinc-finger</keyword>
<evidence type="ECO:0000256" key="2">
    <source>
        <dbReference type="ARBA" id="ARBA00022723"/>
    </source>
</evidence>
<dbReference type="EMBL" id="JAAOAS010000743">
    <property type="protein sequence ID" value="KAF5572554.1"/>
    <property type="molecule type" value="Genomic_DNA"/>
</dbReference>
<dbReference type="GO" id="GO:0005634">
    <property type="term" value="C:nucleus"/>
    <property type="evidence" value="ECO:0007669"/>
    <property type="project" value="UniProtKB-SubCell"/>
</dbReference>
<dbReference type="PANTHER" id="PTHR40626:SF11">
    <property type="entry name" value="ZINC FINGER PROTEIN YPR022C"/>
    <property type="match status" value="1"/>
</dbReference>
<dbReference type="GO" id="GO:0000978">
    <property type="term" value="F:RNA polymerase II cis-regulatory region sequence-specific DNA binding"/>
    <property type="evidence" value="ECO:0007669"/>
    <property type="project" value="InterPro"/>
</dbReference>
<evidence type="ECO:0000256" key="3">
    <source>
        <dbReference type="ARBA" id="ARBA00022737"/>
    </source>
</evidence>
<evidence type="ECO:0000313" key="10">
    <source>
        <dbReference type="Proteomes" id="UP000546213"/>
    </source>
</evidence>
<evidence type="ECO:0000256" key="7">
    <source>
        <dbReference type="SAM" id="SignalP"/>
    </source>
</evidence>
<keyword evidence="7" id="KW-0732">Signal</keyword>
<reference evidence="9 10" key="1">
    <citation type="submission" date="2020-05" db="EMBL/GenBank/DDBJ databases">
        <title>Identification and distribution of gene clusters putatively required for synthesis of sphingolipid metabolism inhibitors in phylogenetically diverse species of the filamentous fungus Fusarium.</title>
        <authorList>
            <person name="Kim H.-S."/>
            <person name="Busman M."/>
            <person name="Brown D.W."/>
            <person name="Divon H."/>
            <person name="Uhlig S."/>
            <person name="Proctor R.H."/>
        </authorList>
    </citation>
    <scope>NUCLEOTIDE SEQUENCE [LARGE SCALE GENOMIC DNA]</scope>
    <source>
        <strain evidence="9 10">NRRL 36939</strain>
    </source>
</reference>